<dbReference type="Proteomes" id="UP000239209">
    <property type="component" value="Unassembled WGS sequence"/>
</dbReference>
<dbReference type="NCBIfam" id="TIGR02532">
    <property type="entry name" value="IV_pilin_GFxxxE"/>
    <property type="match status" value="1"/>
</dbReference>
<organism evidence="2 3">
    <name type="scientific">Pseudosporangium ferrugineum</name>
    <dbReference type="NCBI Taxonomy" id="439699"/>
    <lineage>
        <taxon>Bacteria</taxon>
        <taxon>Bacillati</taxon>
        <taxon>Actinomycetota</taxon>
        <taxon>Actinomycetes</taxon>
        <taxon>Micromonosporales</taxon>
        <taxon>Micromonosporaceae</taxon>
        <taxon>Pseudosporangium</taxon>
    </lineage>
</organism>
<accession>A0A2T0RS97</accession>
<reference evidence="2 3" key="1">
    <citation type="submission" date="2018-03" db="EMBL/GenBank/DDBJ databases">
        <title>Genomic Encyclopedia of Archaeal and Bacterial Type Strains, Phase II (KMG-II): from individual species to whole genera.</title>
        <authorList>
            <person name="Goeker M."/>
        </authorList>
    </citation>
    <scope>NUCLEOTIDE SEQUENCE [LARGE SCALE GENOMIC DNA]</scope>
    <source>
        <strain evidence="2 3">DSM 45348</strain>
    </source>
</reference>
<dbReference type="EMBL" id="PVZG01000014">
    <property type="protein sequence ID" value="PRY24075.1"/>
    <property type="molecule type" value="Genomic_DNA"/>
</dbReference>
<sequence>MRRQSRVPADGGFTMIEVVVALALVTGMMAALGAYFVSSVRASRYQAQIQTAARLAQSGMEAARGLGGPTLLTGRAECGSCTDVGGFDTAGYLSGTVRWDAAAGGIAPAVPLPDVAEPAIVRDVVYHRHFLVGRCWQPAGGGECGPSAGLPVAMVRLVVAVVWDSPDCGSSRCYRAATSLFSADSTDPVFDQ</sequence>
<name>A0A2T0RS97_9ACTN</name>
<evidence type="ECO:0000313" key="2">
    <source>
        <dbReference type="EMBL" id="PRY24075.1"/>
    </source>
</evidence>
<feature type="transmembrane region" description="Helical" evidence="1">
    <location>
        <begin position="12"/>
        <end position="37"/>
    </location>
</feature>
<evidence type="ECO:0000256" key="1">
    <source>
        <dbReference type="SAM" id="Phobius"/>
    </source>
</evidence>
<gene>
    <name evidence="2" type="ORF">CLV70_114208</name>
</gene>
<dbReference type="AlphaFoldDB" id="A0A2T0RS97"/>
<dbReference type="OrthoDB" id="3295619at2"/>
<protein>
    <submittedName>
        <fullName evidence="2">Prepilin-type N-terminal cleavage/methylation domain-containing protein</fullName>
    </submittedName>
</protein>
<dbReference type="InterPro" id="IPR012902">
    <property type="entry name" value="N_methyl_site"/>
</dbReference>
<keyword evidence="3" id="KW-1185">Reference proteome</keyword>
<proteinExistence type="predicted"/>
<comment type="caution">
    <text evidence="2">The sequence shown here is derived from an EMBL/GenBank/DDBJ whole genome shotgun (WGS) entry which is preliminary data.</text>
</comment>
<keyword evidence="1" id="KW-0472">Membrane</keyword>
<dbReference type="SUPFAM" id="SSF54523">
    <property type="entry name" value="Pili subunits"/>
    <property type="match status" value="1"/>
</dbReference>
<evidence type="ECO:0000313" key="3">
    <source>
        <dbReference type="Proteomes" id="UP000239209"/>
    </source>
</evidence>
<dbReference type="InterPro" id="IPR045584">
    <property type="entry name" value="Pilin-like"/>
</dbReference>
<keyword evidence="1" id="KW-0812">Transmembrane</keyword>
<keyword evidence="1" id="KW-1133">Transmembrane helix</keyword>
<dbReference type="RefSeq" id="WP_146164179.1">
    <property type="nucleotide sequence ID" value="NZ_PVZG01000014.1"/>
</dbReference>